<organism evidence="1 2">
    <name type="scientific">Galerina marginata (strain CBS 339.88)</name>
    <dbReference type="NCBI Taxonomy" id="685588"/>
    <lineage>
        <taxon>Eukaryota</taxon>
        <taxon>Fungi</taxon>
        <taxon>Dikarya</taxon>
        <taxon>Basidiomycota</taxon>
        <taxon>Agaricomycotina</taxon>
        <taxon>Agaricomycetes</taxon>
        <taxon>Agaricomycetidae</taxon>
        <taxon>Agaricales</taxon>
        <taxon>Agaricineae</taxon>
        <taxon>Strophariaceae</taxon>
        <taxon>Galerina</taxon>
    </lineage>
</organism>
<dbReference type="HOGENOM" id="CLU_1277703_0_0_1"/>
<dbReference type="AlphaFoldDB" id="A0A067TN89"/>
<sequence>MATIRNGKISTTFKYVKIVGIPDLSLEPLEREYSDSELQSVASVSSSTSARAANERRKISRAEGCFITKQPGYHLERAHWVNVVRKNARLKYEVVRLKKIHFQSSLNLKHSSIQENLLIDLHIVRRGFSLEAPPNIAPCSSAVSRFVLQATDYQLVDRNLHYTLAKLGFFAVTCSKETFLSLISLVEKENEEWQARDGDYTRRFEVGVRSYPHSRY</sequence>
<gene>
    <name evidence="1" type="ORF">GALMADRAFT_1196707</name>
</gene>
<dbReference type="EMBL" id="KL142372">
    <property type="protein sequence ID" value="KDR80413.1"/>
    <property type="molecule type" value="Genomic_DNA"/>
</dbReference>
<name>A0A067TN89_GALM3</name>
<accession>A0A067TN89</accession>
<evidence type="ECO:0000313" key="2">
    <source>
        <dbReference type="Proteomes" id="UP000027222"/>
    </source>
</evidence>
<reference evidence="2" key="1">
    <citation type="journal article" date="2014" name="Proc. Natl. Acad. Sci. U.S.A.">
        <title>Extensive sampling of basidiomycete genomes demonstrates inadequacy of the white-rot/brown-rot paradigm for wood decay fungi.</title>
        <authorList>
            <person name="Riley R."/>
            <person name="Salamov A.A."/>
            <person name="Brown D.W."/>
            <person name="Nagy L.G."/>
            <person name="Floudas D."/>
            <person name="Held B.W."/>
            <person name="Levasseur A."/>
            <person name="Lombard V."/>
            <person name="Morin E."/>
            <person name="Otillar R."/>
            <person name="Lindquist E.A."/>
            <person name="Sun H."/>
            <person name="LaButti K.M."/>
            <person name="Schmutz J."/>
            <person name="Jabbour D."/>
            <person name="Luo H."/>
            <person name="Baker S.E."/>
            <person name="Pisabarro A.G."/>
            <person name="Walton J.D."/>
            <person name="Blanchette R.A."/>
            <person name="Henrissat B."/>
            <person name="Martin F."/>
            <person name="Cullen D."/>
            <person name="Hibbett D.S."/>
            <person name="Grigoriev I.V."/>
        </authorList>
    </citation>
    <scope>NUCLEOTIDE SEQUENCE [LARGE SCALE GENOMIC DNA]</scope>
    <source>
        <strain evidence="2">CBS 339.88</strain>
    </source>
</reference>
<proteinExistence type="predicted"/>
<keyword evidence="2" id="KW-1185">Reference proteome</keyword>
<dbReference type="Proteomes" id="UP000027222">
    <property type="component" value="Unassembled WGS sequence"/>
</dbReference>
<protein>
    <submittedName>
        <fullName evidence="1">Uncharacterized protein</fullName>
    </submittedName>
</protein>
<evidence type="ECO:0000313" key="1">
    <source>
        <dbReference type="EMBL" id="KDR80413.1"/>
    </source>
</evidence>
<dbReference type="OrthoDB" id="3013631at2759"/>